<dbReference type="Pfam" id="PF00229">
    <property type="entry name" value="TNF"/>
    <property type="match status" value="1"/>
</dbReference>
<dbReference type="InParanoid" id="A0A6P8PAL2"/>
<dbReference type="InterPro" id="IPR021184">
    <property type="entry name" value="TNF_CS"/>
</dbReference>
<dbReference type="InterPro" id="IPR006052">
    <property type="entry name" value="TNF_dom"/>
</dbReference>
<dbReference type="PROSITE" id="PS50049">
    <property type="entry name" value="THD_2"/>
    <property type="match status" value="1"/>
</dbReference>
<dbReference type="RefSeq" id="XP_033772566.1">
    <property type="nucleotide sequence ID" value="XM_033916675.1"/>
</dbReference>
<dbReference type="KEGG" id="gsh:117346693"/>
<evidence type="ECO:0000256" key="6">
    <source>
        <dbReference type="ARBA" id="ARBA00022968"/>
    </source>
</evidence>
<dbReference type="Proteomes" id="UP000515159">
    <property type="component" value="Chromosome 12"/>
</dbReference>
<keyword evidence="9" id="KW-1015">Disulfide bond</keyword>
<dbReference type="InterPro" id="IPR006053">
    <property type="entry name" value="TNF"/>
</dbReference>
<evidence type="ECO:0000256" key="9">
    <source>
        <dbReference type="ARBA" id="ARBA00023157"/>
    </source>
</evidence>
<keyword evidence="6" id="KW-0735">Signal-anchor</keyword>
<dbReference type="OrthoDB" id="5983780at2759"/>
<evidence type="ECO:0000256" key="5">
    <source>
        <dbReference type="ARBA" id="ARBA00022692"/>
    </source>
</evidence>
<evidence type="ECO:0000256" key="10">
    <source>
        <dbReference type="ARBA" id="ARBA00029751"/>
    </source>
</evidence>
<keyword evidence="4" id="KW-0202">Cytokine</keyword>
<dbReference type="AlphaFoldDB" id="A0A6P8PAL2"/>
<dbReference type="GeneID" id="117346693"/>
<keyword evidence="5 11" id="KW-0812">Transmembrane</keyword>
<evidence type="ECO:0000256" key="3">
    <source>
        <dbReference type="ARBA" id="ARBA00013893"/>
    </source>
</evidence>
<comment type="subcellular location">
    <subcellularLocation>
        <location evidence="1">Membrane</location>
        <topology evidence="1">Single-pass type II membrane protein</topology>
    </subcellularLocation>
</comment>
<dbReference type="PROSITE" id="PS00251">
    <property type="entry name" value="THD_1"/>
    <property type="match status" value="1"/>
</dbReference>
<dbReference type="CDD" id="cd00184">
    <property type="entry name" value="TNF"/>
    <property type="match status" value="1"/>
</dbReference>
<evidence type="ECO:0000313" key="13">
    <source>
        <dbReference type="Proteomes" id="UP000515159"/>
    </source>
</evidence>
<feature type="domain" description="THD" evidence="12">
    <location>
        <begin position="93"/>
        <end position="235"/>
    </location>
</feature>
<dbReference type="SUPFAM" id="SSF49842">
    <property type="entry name" value="TNF-like"/>
    <property type="match status" value="1"/>
</dbReference>
<dbReference type="FunCoup" id="A0A6P8PAL2">
    <property type="interactions" value="1358"/>
</dbReference>
<dbReference type="GO" id="GO:0005615">
    <property type="term" value="C:extracellular space"/>
    <property type="evidence" value="ECO:0007669"/>
    <property type="project" value="UniProtKB-KW"/>
</dbReference>
<evidence type="ECO:0000259" key="12">
    <source>
        <dbReference type="PROSITE" id="PS50049"/>
    </source>
</evidence>
<evidence type="ECO:0000256" key="7">
    <source>
        <dbReference type="ARBA" id="ARBA00022989"/>
    </source>
</evidence>
<dbReference type="PRINTS" id="PR01234">
    <property type="entry name" value="TNECROSISFCT"/>
</dbReference>
<reference evidence="14" key="1">
    <citation type="submission" date="2025-08" db="UniProtKB">
        <authorList>
            <consortium name="RefSeq"/>
        </authorList>
    </citation>
    <scope>IDENTIFICATION</scope>
</reference>
<evidence type="ECO:0000313" key="14">
    <source>
        <dbReference type="RefSeq" id="XP_033772566.1"/>
    </source>
</evidence>
<dbReference type="PANTHER" id="PTHR11471">
    <property type="entry name" value="TUMOR NECROSIS FACTOR FAMILY MEMBER"/>
    <property type="match status" value="1"/>
</dbReference>
<dbReference type="GO" id="GO:0006955">
    <property type="term" value="P:immune response"/>
    <property type="evidence" value="ECO:0007669"/>
    <property type="project" value="InterPro"/>
</dbReference>
<evidence type="ECO:0000256" key="11">
    <source>
        <dbReference type="SAM" id="Phobius"/>
    </source>
</evidence>
<proteinExistence type="inferred from homology"/>
<keyword evidence="8 11" id="KW-0472">Membrane</keyword>
<keyword evidence="13" id="KW-1185">Reference proteome</keyword>
<comment type="similarity">
    <text evidence="2">Belongs to the tumor necrosis factor family.</text>
</comment>
<dbReference type="GO" id="GO:0005125">
    <property type="term" value="F:cytokine activity"/>
    <property type="evidence" value="ECO:0007669"/>
    <property type="project" value="UniProtKB-KW"/>
</dbReference>
<evidence type="ECO:0000256" key="4">
    <source>
        <dbReference type="ARBA" id="ARBA00022514"/>
    </source>
</evidence>
<evidence type="ECO:0000256" key="1">
    <source>
        <dbReference type="ARBA" id="ARBA00004606"/>
    </source>
</evidence>
<keyword evidence="7 11" id="KW-1133">Transmembrane helix</keyword>
<evidence type="ECO:0000256" key="8">
    <source>
        <dbReference type="ARBA" id="ARBA00023136"/>
    </source>
</evidence>
<evidence type="ECO:0000256" key="2">
    <source>
        <dbReference type="ARBA" id="ARBA00008670"/>
    </source>
</evidence>
<dbReference type="PANTHER" id="PTHR11471:SF23">
    <property type="entry name" value="TUMOR NECROSIS FACTOR"/>
    <property type="match status" value="1"/>
</dbReference>
<accession>A0A6P8PAL2</accession>
<organism evidence="13 14">
    <name type="scientific">Geotrypetes seraphini</name>
    <name type="common">Gaboon caecilian</name>
    <name type="synonym">Caecilia seraphini</name>
    <dbReference type="NCBI Taxonomy" id="260995"/>
    <lineage>
        <taxon>Eukaryota</taxon>
        <taxon>Metazoa</taxon>
        <taxon>Chordata</taxon>
        <taxon>Craniata</taxon>
        <taxon>Vertebrata</taxon>
        <taxon>Euteleostomi</taxon>
        <taxon>Amphibia</taxon>
        <taxon>Gymnophiona</taxon>
        <taxon>Geotrypetes</taxon>
    </lineage>
</organism>
<dbReference type="GO" id="GO:0005164">
    <property type="term" value="F:tumor necrosis factor receptor binding"/>
    <property type="evidence" value="ECO:0007669"/>
    <property type="project" value="InterPro"/>
</dbReference>
<dbReference type="InterPro" id="IPR008983">
    <property type="entry name" value="Tumour_necrosis_fac-like_dom"/>
</dbReference>
<dbReference type="Gene3D" id="2.60.120.40">
    <property type="match status" value="1"/>
</dbReference>
<dbReference type="SMART" id="SM00207">
    <property type="entry name" value="TNF"/>
    <property type="match status" value="1"/>
</dbReference>
<feature type="transmembrane region" description="Helical" evidence="11">
    <location>
        <begin position="28"/>
        <end position="51"/>
    </location>
</feature>
<name>A0A6P8PAL2_GEOSA</name>
<protein>
    <recommendedName>
        <fullName evidence="3">Tumor necrosis factor</fullName>
    </recommendedName>
    <alternativeName>
        <fullName evidence="10">TNF-alpha</fullName>
    </alternativeName>
</protein>
<dbReference type="GO" id="GO:0016020">
    <property type="term" value="C:membrane"/>
    <property type="evidence" value="ECO:0007669"/>
    <property type="project" value="UniProtKB-SubCell"/>
</dbReference>
<gene>
    <name evidence="14" type="primary">LOC117346693</name>
</gene>
<sequence>MSADNVALDPEKGGLIVIRESRRSDHCWRYLSIFSILLLLGVSTFLTLLHFRIIPQFGHPAPNDLPNEQKAESAKLYETPQLMKLQALKENKPAAHLVGNKENNGLVWSENELENQDDDHSPKMEVRNNELIIPAGGLYFVYTQVVYTGSVCQKGPIHLAHTVNHISTELERKNPILSASKTACENRAFKEAWFHTLYEGAVFRLNKGDRLSTETLETSRLYDAPGQIYFGAVAL</sequence>